<name>A0A397JP63_9GLOM</name>
<comment type="caution">
    <text evidence="1">The sequence shown here is derived from an EMBL/GenBank/DDBJ whole genome shotgun (WGS) entry which is preliminary data.</text>
</comment>
<keyword evidence="2" id="KW-1185">Reference proteome</keyword>
<reference evidence="1 2" key="1">
    <citation type="submission" date="2018-08" db="EMBL/GenBank/DDBJ databases">
        <title>Genome and evolution of the arbuscular mycorrhizal fungus Diversispora epigaea (formerly Glomus versiforme) and its bacterial endosymbionts.</title>
        <authorList>
            <person name="Sun X."/>
            <person name="Fei Z."/>
            <person name="Harrison M."/>
        </authorList>
    </citation>
    <scope>NUCLEOTIDE SEQUENCE [LARGE SCALE GENOMIC DNA]</scope>
    <source>
        <strain evidence="1 2">IT104</strain>
    </source>
</reference>
<proteinExistence type="predicted"/>
<dbReference type="AlphaFoldDB" id="A0A397JP63"/>
<organism evidence="1 2">
    <name type="scientific">Diversispora epigaea</name>
    <dbReference type="NCBI Taxonomy" id="1348612"/>
    <lineage>
        <taxon>Eukaryota</taxon>
        <taxon>Fungi</taxon>
        <taxon>Fungi incertae sedis</taxon>
        <taxon>Mucoromycota</taxon>
        <taxon>Glomeromycotina</taxon>
        <taxon>Glomeromycetes</taxon>
        <taxon>Diversisporales</taxon>
        <taxon>Diversisporaceae</taxon>
        <taxon>Diversispora</taxon>
    </lineage>
</organism>
<sequence>MEDYYAQDDELKALKLHMWMKNDLAQLQEFRKAILKTTWENALAQWTPNNIWICFTNDMGMRVESALLQVHASHFPNEPLVICFDPDNSIKHKYHIQEKPIQIPGSIEIIEAYISTIVNVPLEIVLRRLPAEWKYVGWGTVHRIQRQTIEASERCFIVDYNLRGWINNTVYTACSRVRYMNQLICVASPNDILKYIEPTVLQATPCSQIIEAKLRRYKLDDRKKNRYFPRPLMIVEDWEVDNKSNLIEDSTVCEKLLFLAKNNEENAIPSLTVKDVIEIATWQDKCCKVCCVSLLFQSYSKRHPQSFSVDWLDDTEGHYRQNIKITCLRYNERHRHKKEYDEFIEEYNIRIFNPLTLLDTIAEIVQKLPLENLGIVCWINRIWWEIQVLKGHKLDLEKDYDNAKHRVFDSPINDRLLKLGYEINSRDYWKNFVFHVENDLTIHKQIDNDPKYRDFKVQLALHKENHFLFIKCRESESTYPSAIYFFSRLLKLGYEINSRDYWKNFVFHVENDLTIHKQIDNDPKYRDFKVQLALHKENRASLII</sequence>
<evidence type="ECO:0000313" key="1">
    <source>
        <dbReference type="EMBL" id="RHZ88628.1"/>
    </source>
</evidence>
<dbReference type="EMBL" id="PQFF01000019">
    <property type="protein sequence ID" value="RHZ88628.1"/>
    <property type="molecule type" value="Genomic_DNA"/>
</dbReference>
<dbReference type="Proteomes" id="UP000266861">
    <property type="component" value="Unassembled WGS sequence"/>
</dbReference>
<evidence type="ECO:0000313" key="2">
    <source>
        <dbReference type="Proteomes" id="UP000266861"/>
    </source>
</evidence>
<protein>
    <submittedName>
        <fullName evidence="1">Uncharacterized protein</fullName>
    </submittedName>
</protein>
<gene>
    <name evidence="1" type="ORF">Glove_21g17</name>
</gene>
<accession>A0A397JP63</accession>